<reference evidence="1 2" key="1">
    <citation type="journal article" date="2020" name="Int. J. Med. Microbiol.">
        <title>Discovery of Paenibacillus larvae ERIC V: Phenotypic and genomic comparison to genotypes ERIC I-IV reveal different inventories of virulence factors which correlate with epidemiological prevalences of American Foulbrood.</title>
        <authorList>
            <person name="Beims H."/>
            <person name="Bunk B."/>
            <person name="Erler S."/>
            <person name="Mohr K.I."/>
            <person name="Sproer C."/>
            <person name="Pradella S."/>
            <person name="Gunther G."/>
            <person name="Rohde M."/>
            <person name="von der Ohe W."/>
            <person name="Steinert M."/>
        </authorList>
    </citation>
    <scope>NUCLEOTIDE SEQUENCE [LARGE SCALE GENOMIC DNA]</scope>
    <source>
        <strain evidence="1">Eric_V</strain>
    </source>
</reference>
<dbReference type="AlphaFoldDB" id="A0A6C0QXZ5"/>
<proteinExistence type="predicted"/>
<sequence>MNYQYHIYIKDMEQPTPIIITDEHGCDEDAILHGEHLYTENASFDLVNVYKHDSQLKFLRYFGKL</sequence>
<dbReference type="EMBL" id="CP019717">
    <property type="protein sequence ID" value="QHZ53391.1"/>
    <property type="molecule type" value="Genomic_DNA"/>
</dbReference>
<evidence type="ECO:0000313" key="2">
    <source>
        <dbReference type="Proteomes" id="UP000464330"/>
    </source>
</evidence>
<organism evidence="1 2">
    <name type="scientific">Paenibacillus larvae subsp. larvae</name>
    <dbReference type="NCBI Taxonomy" id="147375"/>
    <lineage>
        <taxon>Bacteria</taxon>
        <taxon>Bacillati</taxon>
        <taxon>Bacillota</taxon>
        <taxon>Bacilli</taxon>
        <taxon>Bacillales</taxon>
        <taxon>Paenibacillaceae</taxon>
        <taxon>Paenibacillus</taxon>
    </lineage>
</organism>
<gene>
    <name evidence="1" type="ORF">ERICV_04340</name>
</gene>
<protein>
    <submittedName>
        <fullName evidence="1">Uncharacterized protein</fullName>
    </submittedName>
</protein>
<accession>A0A6C0QXZ5</accession>
<evidence type="ECO:0000313" key="1">
    <source>
        <dbReference type="EMBL" id="QHZ53391.1"/>
    </source>
</evidence>
<name>A0A6C0QXZ5_9BACL</name>
<dbReference type="RefSeq" id="WP_172423697.1">
    <property type="nucleotide sequence ID" value="NZ_CP019717.1"/>
</dbReference>
<dbReference type="Proteomes" id="UP000464330">
    <property type="component" value="Chromosome"/>
</dbReference>